<name>A0A1H8CKE2_9FIRM</name>
<dbReference type="AlphaFoldDB" id="A0A1H8CKE2"/>
<sequence length="192" mass="21960">MSFKISLINGLPVWDSLPVAKIVNYPLEKRDYKPFVQARLCISEQSVWVRMWAFEALPSETSTLMVNLNLFPELSDKYLSMSASYGGLLLNEVCGEQHIPMAEYLVLPRVKSFQSEDLQGIYWGIVFELPRTLLTKVYGSSELAPGKLVKGNLYKVDKSDCSEHYGCFYNVDFLDKNAYTDKYFGDFELVAY</sequence>
<reference evidence="1 2" key="1">
    <citation type="submission" date="2016-10" db="EMBL/GenBank/DDBJ databases">
        <authorList>
            <person name="de Groot N.N."/>
        </authorList>
    </citation>
    <scope>NUCLEOTIDE SEQUENCE [LARGE SCALE GENOMIC DNA]</scope>
    <source>
        <strain evidence="1 2">CGMCC 1.5070</strain>
    </source>
</reference>
<dbReference type="OrthoDB" id="1853550at2"/>
<evidence type="ECO:0000313" key="1">
    <source>
        <dbReference type="EMBL" id="SEM95731.1"/>
    </source>
</evidence>
<organism evidence="1 2">
    <name type="scientific">Hydrogenoanaerobacterium saccharovorans</name>
    <dbReference type="NCBI Taxonomy" id="474960"/>
    <lineage>
        <taxon>Bacteria</taxon>
        <taxon>Bacillati</taxon>
        <taxon>Bacillota</taxon>
        <taxon>Clostridia</taxon>
        <taxon>Eubacteriales</taxon>
        <taxon>Oscillospiraceae</taxon>
        <taxon>Hydrogenoanaerobacterium</taxon>
    </lineage>
</organism>
<dbReference type="EMBL" id="FOCG01000002">
    <property type="protein sequence ID" value="SEM95731.1"/>
    <property type="molecule type" value="Genomic_DNA"/>
</dbReference>
<evidence type="ECO:0000313" key="2">
    <source>
        <dbReference type="Proteomes" id="UP000199158"/>
    </source>
</evidence>
<dbReference type="RefSeq" id="WP_092754985.1">
    <property type="nucleotide sequence ID" value="NZ_FOCG01000002.1"/>
</dbReference>
<keyword evidence="2" id="KW-1185">Reference proteome</keyword>
<protein>
    <recommendedName>
        <fullName evidence="3">Carbohydrate-binding domain-containing protein</fullName>
    </recommendedName>
</protein>
<accession>A0A1H8CKE2</accession>
<gene>
    <name evidence="1" type="ORF">SAMN05216180_2206</name>
</gene>
<proteinExistence type="predicted"/>
<dbReference type="Proteomes" id="UP000199158">
    <property type="component" value="Unassembled WGS sequence"/>
</dbReference>
<evidence type="ECO:0008006" key="3">
    <source>
        <dbReference type="Google" id="ProtNLM"/>
    </source>
</evidence>